<name>A0A1F6TBH8_9PROT</name>
<organism evidence="1 2">
    <name type="scientific">Candidatus Muproteobacteria bacterium RBG_16_64_11</name>
    <dbReference type="NCBI Taxonomy" id="1817758"/>
    <lineage>
        <taxon>Bacteria</taxon>
        <taxon>Pseudomonadati</taxon>
        <taxon>Pseudomonadota</taxon>
        <taxon>Candidatus Muproteobacteria</taxon>
    </lineage>
</organism>
<sequence>MTTSSAFAQSPPTTYNYPAYALRVADYLLGQQGADGVIPDGQGGRVANVDSTMEYALIGFAAAYWYSRDSRYLNGLEQGIHWLAAREDMSNTSWRGSWYYAYSTRSPYRSVAISPGGGVTNVRGVDSTSALFVYLLYLHKTLSGSDALARRYEPNARAALDFVLTKNRAPDGFFYSSWQKWSGGGWELWPFRYAADQGDNYLGFKAGVLMYGDAAYQQAASRLEQTGTVFFDAANGNYAVGTYDDGGLERAEPSFSRVFPQGYLPWIFGTSGSNVNAFQSLYACELSGGAPCTAEELSYSLTTAVLALAASALKYPVPTSALDRLITYAFDPVDGAVRDTTSPNSYKYSNVAGLTVAALVQFPTLIPADIPTILATR</sequence>
<accession>A0A1F6TBH8</accession>
<proteinExistence type="predicted"/>
<dbReference type="AlphaFoldDB" id="A0A1F6TBH8"/>
<gene>
    <name evidence="1" type="ORF">A2150_04655</name>
</gene>
<evidence type="ECO:0000313" key="1">
    <source>
        <dbReference type="EMBL" id="OGI42395.1"/>
    </source>
</evidence>
<comment type="caution">
    <text evidence="1">The sequence shown here is derived from an EMBL/GenBank/DDBJ whole genome shotgun (WGS) entry which is preliminary data.</text>
</comment>
<dbReference type="Proteomes" id="UP000177925">
    <property type="component" value="Unassembled WGS sequence"/>
</dbReference>
<reference evidence="1 2" key="1">
    <citation type="journal article" date="2016" name="Nat. Commun.">
        <title>Thousands of microbial genomes shed light on interconnected biogeochemical processes in an aquifer system.</title>
        <authorList>
            <person name="Anantharaman K."/>
            <person name="Brown C.T."/>
            <person name="Hug L.A."/>
            <person name="Sharon I."/>
            <person name="Castelle C.J."/>
            <person name="Probst A.J."/>
            <person name="Thomas B.C."/>
            <person name="Singh A."/>
            <person name="Wilkins M.J."/>
            <person name="Karaoz U."/>
            <person name="Brodie E.L."/>
            <person name="Williams K.H."/>
            <person name="Hubbard S.S."/>
            <person name="Banfield J.F."/>
        </authorList>
    </citation>
    <scope>NUCLEOTIDE SEQUENCE [LARGE SCALE GENOMIC DNA]</scope>
</reference>
<evidence type="ECO:0000313" key="2">
    <source>
        <dbReference type="Proteomes" id="UP000177925"/>
    </source>
</evidence>
<protein>
    <submittedName>
        <fullName evidence="1">Uncharacterized protein</fullName>
    </submittedName>
</protein>
<dbReference type="EMBL" id="MFSS01000091">
    <property type="protein sequence ID" value="OGI42395.1"/>
    <property type="molecule type" value="Genomic_DNA"/>
</dbReference>